<organism evidence="5 6">
    <name type="scientific">Natrialba chahannaoensis JCM 10990</name>
    <dbReference type="NCBI Taxonomy" id="1227492"/>
    <lineage>
        <taxon>Archaea</taxon>
        <taxon>Methanobacteriati</taxon>
        <taxon>Methanobacteriota</taxon>
        <taxon>Stenosarchaea group</taxon>
        <taxon>Halobacteria</taxon>
        <taxon>Halobacteriales</taxon>
        <taxon>Natrialbaceae</taxon>
        <taxon>Natrialba</taxon>
    </lineage>
</organism>
<dbReference type="InterPro" id="IPR010985">
    <property type="entry name" value="Ribbon_hlx_hlx"/>
</dbReference>
<evidence type="ECO:0000256" key="3">
    <source>
        <dbReference type="ARBA" id="ARBA00023163"/>
    </source>
</evidence>
<dbReference type="AlphaFoldDB" id="M0B9G5"/>
<keyword evidence="6" id="KW-1185">Reference proteome</keyword>
<dbReference type="Gene3D" id="1.10.1220.10">
    <property type="entry name" value="Met repressor-like"/>
    <property type="match status" value="1"/>
</dbReference>
<dbReference type="STRING" id="1227492.C482_00765"/>
<dbReference type="GO" id="GO:0003677">
    <property type="term" value="F:DNA binding"/>
    <property type="evidence" value="ECO:0007669"/>
    <property type="project" value="UniProtKB-KW"/>
</dbReference>
<keyword evidence="1" id="KW-0805">Transcription regulation</keyword>
<name>M0B9G5_9EURY</name>
<dbReference type="GO" id="GO:0006355">
    <property type="term" value="P:regulation of DNA-templated transcription"/>
    <property type="evidence" value="ECO:0007669"/>
    <property type="project" value="InterPro"/>
</dbReference>
<gene>
    <name evidence="5" type="ORF">C482_00765</name>
</gene>
<dbReference type="EMBL" id="AOIN01000008">
    <property type="protein sequence ID" value="ELZ06309.1"/>
    <property type="molecule type" value="Genomic_DNA"/>
</dbReference>
<dbReference type="PANTHER" id="PTHR34719:SF3">
    <property type="entry name" value="NICKEL-RESPONSIVE REGULATOR-RELATED"/>
    <property type="match status" value="1"/>
</dbReference>
<protein>
    <submittedName>
        <fullName evidence="5">CopG family transcriptional regulator</fullName>
    </submittedName>
</protein>
<dbReference type="InterPro" id="IPR045865">
    <property type="entry name" value="ACT-like_dom_sf"/>
</dbReference>
<comment type="caution">
    <text evidence="5">The sequence shown here is derived from an EMBL/GenBank/DDBJ whole genome shotgun (WGS) entry which is preliminary data.</text>
</comment>
<dbReference type="PATRIC" id="fig|1227492.4.peg.139"/>
<evidence type="ECO:0000259" key="4">
    <source>
        <dbReference type="Pfam" id="PF08753"/>
    </source>
</evidence>
<dbReference type="RefSeq" id="WP_006165421.1">
    <property type="nucleotide sequence ID" value="NZ_AOIN01000008.1"/>
</dbReference>
<dbReference type="Pfam" id="PF08753">
    <property type="entry name" value="NikR_C"/>
    <property type="match status" value="1"/>
</dbReference>
<dbReference type="CDD" id="cd22231">
    <property type="entry name" value="RHH_NikR_HicB-like"/>
    <property type="match status" value="1"/>
</dbReference>
<evidence type="ECO:0000313" key="6">
    <source>
        <dbReference type="Proteomes" id="UP000011693"/>
    </source>
</evidence>
<dbReference type="InterPro" id="IPR014864">
    <property type="entry name" value="TF_NikR_Ni-bd_C"/>
</dbReference>
<proteinExistence type="predicted"/>
<dbReference type="PANTHER" id="PTHR34719">
    <property type="entry name" value="NICKEL-RESPONSIVE REGULATOR"/>
    <property type="match status" value="1"/>
</dbReference>
<keyword evidence="3" id="KW-0804">Transcription</keyword>
<evidence type="ECO:0000256" key="1">
    <source>
        <dbReference type="ARBA" id="ARBA00023015"/>
    </source>
</evidence>
<dbReference type="Proteomes" id="UP000011693">
    <property type="component" value="Unassembled WGS sequence"/>
</dbReference>
<sequence>MPVISVSMPEELIDQLDTVAERHGYTGRSEVVREGSRALLTEFEDDRLANQQLAGTVSVFSDFETQPIERQLTTLRHEYERSIASITHSHVGDSCLDVLVLETDRDELATVVGKLRAIDGVKTVEYSLVPLEGSDNCGCR</sequence>
<keyword evidence="2" id="KW-0238">DNA-binding</keyword>
<dbReference type="InterPro" id="IPR013321">
    <property type="entry name" value="Arc_rbn_hlx_hlx"/>
</dbReference>
<dbReference type="Gene3D" id="3.30.70.1150">
    <property type="entry name" value="ACT-like. Chain A, domain 2"/>
    <property type="match status" value="1"/>
</dbReference>
<dbReference type="SUPFAM" id="SSF55021">
    <property type="entry name" value="ACT-like"/>
    <property type="match status" value="1"/>
</dbReference>
<accession>M0B9G5</accession>
<evidence type="ECO:0000256" key="2">
    <source>
        <dbReference type="ARBA" id="ARBA00023125"/>
    </source>
</evidence>
<dbReference type="SUPFAM" id="SSF47598">
    <property type="entry name" value="Ribbon-helix-helix"/>
    <property type="match status" value="1"/>
</dbReference>
<evidence type="ECO:0000313" key="5">
    <source>
        <dbReference type="EMBL" id="ELZ06309.1"/>
    </source>
</evidence>
<feature type="domain" description="Transcription factor NikR nickel binding C-terminal" evidence="4">
    <location>
        <begin position="54"/>
        <end position="128"/>
    </location>
</feature>
<dbReference type="InterPro" id="IPR027271">
    <property type="entry name" value="Acetolactate_synth/TF_NikR_C"/>
</dbReference>
<reference evidence="5 6" key="1">
    <citation type="journal article" date="2014" name="PLoS Genet.">
        <title>Phylogenetically driven sequencing of extremely halophilic archaea reveals strategies for static and dynamic osmo-response.</title>
        <authorList>
            <person name="Becker E.A."/>
            <person name="Seitzer P.M."/>
            <person name="Tritt A."/>
            <person name="Larsen D."/>
            <person name="Krusor M."/>
            <person name="Yao A.I."/>
            <person name="Wu D."/>
            <person name="Madern D."/>
            <person name="Eisen J.A."/>
            <person name="Darling A.E."/>
            <person name="Facciotti M.T."/>
        </authorList>
    </citation>
    <scope>NUCLEOTIDE SEQUENCE [LARGE SCALE GENOMIC DNA]</scope>
    <source>
        <strain evidence="5 6">JCM 10990</strain>
    </source>
</reference>
<dbReference type="OrthoDB" id="9459at2157"/>
<dbReference type="InterPro" id="IPR050192">
    <property type="entry name" value="CopG/NikR_regulator"/>
</dbReference>